<gene>
    <name evidence="1" type="ORF">FHS90_000777</name>
</gene>
<name>A0A839GKF6_9BACT</name>
<proteinExistence type="predicted"/>
<sequence>MKKFIIFLLLVLPLEVFAQKYEYRGIKNFPVNAETGKVSYDSVVAVEKINRLGRSMRFVAIPAHQVRRMAEGGALPGDGGAQAAGNAPEGYTMVPNVTLERIEGYLADIAGSNSQIATSNAHIAAKPPIDRTGAWQLTQMAKEEQADIDFGQLLK</sequence>
<evidence type="ECO:0000313" key="2">
    <source>
        <dbReference type="Proteomes" id="UP000563094"/>
    </source>
</evidence>
<protein>
    <submittedName>
        <fullName evidence="1">Uncharacterized protein</fullName>
    </submittedName>
</protein>
<comment type="caution">
    <text evidence="1">The sequence shown here is derived from an EMBL/GenBank/DDBJ whole genome shotgun (WGS) entry which is preliminary data.</text>
</comment>
<reference evidence="1 2" key="1">
    <citation type="submission" date="2020-08" db="EMBL/GenBank/DDBJ databases">
        <title>Genomic Encyclopedia of Type Strains, Phase IV (KMG-IV): sequencing the most valuable type-strain genomes for metagenomic binning, comparative biology and taxonomic classification.</title>
        <authorList>
            <person name="Goeker M."/>
        </authorList>
    </citation>
    <scope>NUCLEOTIDE SEQUENCE [LARGE SCALE GENOMIC DNA]</scope>
    <source>
        <strain evidence="1 2">DSM 29854</strain>
    </source>
</reference>
<evidence type="ECO:0000313" key="1">
    <source>
        <dbReference type="EMBL" id="MBA9076075.1"/>
    </source>
</evidence>
<dbReference type="EMBL" id="JACJIQ010000002">
    <property type="protein sequence ID" value="MBA9076075.1"/>
    <property type="molecule type" value="Genomic_DNA"/>
</dbReference>
<organism evidence="1 2">
    <name type="scientific">Rufibacter quisquiliarum</name>
    <dbReference type="NCBI Taxonomy" id="1549639"/>
    <lineage>
        <taxon>Bacteria</taxon>
        <taxon>Pseudomonadati</taxon>
        <taxon>Bacteroidota</taxon>
        <taxon>Cytophagia</taxon>
        <taxon>Cytophagales</taxon>
        <taxon>Hymenobacteraceae</taxon>
        <taxon>Rufibacter</taxon>
    </lineage>
</organism>
<dbReference type="Proteomes" id="UP000563094">
    <property type="component" value="Unassembled WGS sequence"/>
</dbReference>
<dbReference type="RefSeq" id="WP_182511822.1">
    <property type="nucleotide sequence ID" value="NZ_JACJIQ010000002.1"/>
</dbReference>
<keyword evidence="2" id="KW-1185">Reference proteome</keyword>
<dbReference type="AlphaFoldDB" id="A0A839GKF6"/>
<accession>A0A839GKF6</accession>